<evidence type="ECO:0000313" key="6">
    <source>
        <dbReference type="Proteomes" id="UP000298656"/>
    </source>
</evidence>
<dbReference type="AlphaFoldDB" id="A0A4P8J3B5"/>
<dbReference type="Gene3D" id="3.30.70.920">
    <property type="match status" value="1"/>
</dbReference>
<dbReference type="SUPFAM" id="SSF54909">
    <property type="entry name" value="Dimeric alpha+beta barrel"/>
    <property type="match status" value="1"/>
</dbReference>
<name>A0A4P8J3B5_9BURK</name>
<dbReference type="PANTHER" id="PTHR30154:SF34">
    <property type="entry name" value="TRANSCRIPTIONAL REGULATOR AZLB"/>
    <property type="match status" value="1"/>
</dbReference>
<dbReference type="InterPro" id="IPR036390">
    <property type="entry name" value="WH_DNA-bd_sf"/>
</dbReference>
<dbReference type="InterPro" id="IPR019885">
    <property type="entry name" value="Tscrpt_reg_HTH_AsnC-type_CS"/>
</dbReference>
<dbReference type="PROSITE" id="PS00519">
    <property type="entry name" value="HTH_ASNC_1"/>
    <property type="match status" value="1"/>
</dbReference>
<dbReference type="Gene3D" id="1.10.10.10">
    <property type="entry name" value="Winged helix-like DNA-binding domain superfamily/Winged helix DNA-binding domain"/>
    <property type="match status" value="1"/>
</dbReference>
<evidence type="ECO:0000256" key="2">
    <source>
        <dbReference type="ARBA" id="ARBA00023125"/>
    </source>
</evidence>
<dbReference type="GO" id="GO:0043565">
    <property type="term" value="F:sequence-specific DNA binding"/>
    <property type="evidence" value="ECO:0007669"/>
    <property type="project" value="InterPro"/>
</dbReference>
<protein>
    <submittedName>
        <fullName evidence="5">Lrp/AsnC family transcriptional regulator</fullName>
    </submittedName>
</protein>
<keyword evidence="1" id="KW-0805">Transcription regulation</keyword>
<keyword evidence="3" id="KW-0804">Transcription</keyword>
<dbReference type="Pfam" id="PF01037">
    <property type="entry name" value="AsnC_trans_reg"/>
    <property type="match status" value="1"/>
</dbReference>
<feature type="domain" description="HTH asnC-type" evidence="4">
    <location>
        <begin position="6"/>
        <end position="67"/>
    </location>
</feature>
<dbReference type="InterPro" id="IPR036388">
    <property type="entry name" value="WH-like_DNA-bd_sf"/>
</dbReference>
<evidence type="ECO:0000256" key="1">
    <source>
        <dbReference type="ARBA" id="ARBA00023015"/>
    </source>
</evidence>
<dbReference type="Pfam" id="PF13412">
    <property type="entry name" value="HTH_24"/>
    <property type="match status" value="1"/>
</dbReference>
<sequence>MRRVILDTKDVQILDALQKDGRLTNAELAQSLGMSPSPCWRRVQRLEQIGVIRGYHADVDRQRVGLGVLAFVRASIDSFSEVEASRFAERIQGFEHVVACYQVAGEVDYLLQIVAADLDSYESTVVDLRRIPGIRSMHTMFVLNEIKSPAGLPVRPTLEDEA</sequence>
<dbReference type="InterPro" id="IPR000485">
    <property type="entry name" value="AsnC-type_HTH_dom"/>
</dbReference>
<proteinExistence type="predicted"/>
<organism evidence="5 6">
    <name type="scientific">Trinickia violacea</name>
    <dbReference type="NCBI Taxonomy" id="2571746"/>
    <lineage>
        <taxon>Bacteria</taxon>
        <taxon>Pseudomonadati</taxon>
        <taxon>Pseudomonadota</taxon>
        <taxon>Betaproteobacteria</taxon>
        <taxon>Burkholderiales</taxon>
        <taxon>Burkholderiaceae</taxon>
        <taxon>Trinickia</taxon>
    </lineage>
</organism>
<evidence type="ECO:0000256" key="3">
    <source>
        <dbReference type="ARBA" id="ARBA00023163"/>
    </source>
</evidence>
<dbReference type="OrthoDB" id="8526125at2"/>
<dbReference type="GO" id="GO:0006355">
    <property type="term" value="P:regulation of DNA-templated transcription"/>
    <property type="evidence" value="ECO:0007669"/>
    <property type="project" value="UniProtKB-ARBA"/>
</dbReference>
<evidence type="ECO:0000259" key="4">
    <source>
        <dbReference type="PROSITE" id="PS50956"/>
    </source>
</evidence>
<dbReference type="InterPro" id="IPR011008">
    <property type="entry name" value="Dimeric_a/b-barrel"/>
</dbReference>
<dbReference type="PANTHER" id="PTHR30154">
    <property type="entry name" value="LEUCINE-RESPONSIVE REGULATORY PROTEIN"/>
    <property type="match status" value="1"/>
</dbReference>
<dbReference type="GO" id="GO:0043200">
    <property type="term" value="P:response to amino acid"/>
    <property type="evidence" value="ECO:0007669"/>
    <property type="project" value="TreeGrafter"/>
</dbReference>
<dbReference type="PRINTS" id="PR00033">
    <property type="entry name" value="HTHASNC"/>
</dbReference>
<accession>A0A4P8J3B5</accession>
<keyword evidence="2" id="KW-0238">DNA-binding</keyword>
<dbReference type="GO" id="GO:0005829">
    <property type="term" value="C:cytosol"/>
    <property type="evidence" value="ECO:0007669"/>
    <property type="project" value="TreeGrafter"/>
</dbReference>
<dbReference type="EMBL" id="CP040078">
    <property type="protein sequence ID" value="QCP54723.1"/>
    <property type="molecule type" value="Genomic_DNA"/>
</dbReference>
<keyword evidence="6" id="KW-1185">Reference proteome</keyword>
<dbReference type="SMART" id="SM00344">
    <property type="entry name" value="HTH_ASNC"/>
    <property type="match status" value="1"/>
</dbReference>
<dbReference type="SUPFAM" id="SSF46785">
    <property type="entry name" value="Winged helix' DNA-binding domain"/>
    <property type="match status" value="1"/>
</dbReference>
<dbReference type="InterPro" id="IPR019888">
    <property type="entry name" value="Tscrpt_reg_AsnC-like"/>
</dbReference>
<dbReference type="CDD" id="cd00090">
    <property type="entry name" value="HTH_ARSR"/>
    <property type="match status" value="1"/>
</dbReference>
<evidence type="ECO:0000313" key="5">
    <source>
        <dbReference type="EMBL" id="QCP54723.1"/>
    </source>
</evidence>
<reference evidence="5 6" key="1">
    <citation type="submission" date="2019-05" db="EMBL/GenBank/DDBJ databases">
        <title>Burkholderia sp. DHOD12, isolated from subtropical forest soil.</title>
        <authorList>
            <person name="Gao Z.-H."/>
            <person name="Qiu L.-H."/>
        </authorList>
    </citation>
    <scope>NUCLEOTIDE SEQUENCE [LARGE SCALE GENOMIC DNA]</scope>
    <source>
        <strain evidence="5 6">DHOD12</strain>
    </source>
</reference>
<gene>
    <name evidence="5" type="ORF">FAZ95_38355</name>
</gene>
<dbReference type="InterPro" id="IPR011991">
    <property type="entry name" value="ArsR-like_HTH"/>
</dbReference>
<dbReference type="Proteomes" id="UP000298656">
    <property type="component" value="Chromosome 2"/>
</dbReference>
<dbReference type="PROSITE" id="PS50956">
    <property type="entry name" value="HTH_ASNC_2"/>
    <property type="match status" value="1"/>
</dbReference>
<dbReference type="InterPro" id="IPR019887">
    <property type="entry name" value="Tscrpt_reg_AsnC/Lrp_C"/>
</dbReference>
<dbReference type="KEGG" id="tvl:FAZ95_38355"/>